<dbReference type="AlphaFoldDB" id="A0A2N9HHV6"/>
<dbReference type="EMBL" id="OIVN01003475">
    <property type="protein sequence ID" value="SPD11528.1"/>
    <property type="molecule type" value="Genomic_DNA"/>
</dbReference>
<evidence type="ECO:0000256" key="2">
    <source>
        <dbReference type="ARBA" id="ARBA00022527"/>
    </source>
</evidence>
<protein>
    <recommendedName>
        <fullName evidence="1">non-specific serine/threonine protein kinase</fullName>
        <ecNumber evidence="1">2.7.11.1</ecNumber>
    </recommendedName>
</protein>
<organism evidence="10">
    <name type="scientific">Fagus sylvatica</name>
    <name type="common">Beechnut</name>
    <dbReference type="NCBI Taxonomy" id="28930"/>
    <lineage>
        <taxon>Eukaryota</taxon>
        <taxon>Viridiplantae</taxon>
        <taxon>Streptophyta</taxon>
        <taxon>Embryophyta</taxon>
        <taxon>Tracheophyta</taxon>
        <taxon>Spermatophyta</taxon>
        <taxon>Magnoliopsida</taxon>
        <taxon>eudicotyledons</taxon>
        <taxon>Gunneridae</taxon>
        <taxon>Pentapetalae</taxon>
        <taxon>rosids</taxon>
        <taxon>fabids</taxon>
        <taxon>Fagales</taxon>
        <taxon>Fagaceae</taxon>
        <taxon>Fagus</taxon>
    </lineage>
</organism>
<evidence type="ECO:0000256" key="5">
    <source>
        <dbReference type="ARBA" id="ARBA00022777"/>
    </source>
</evidence>
<keyword evidence="5" id="KW-0418">Kinase</keyword>
<dbReference type="SUPFAM" id="SSF56112">
    <property type="entry name" value="Protein kinase-like (PK-like)"/>
    <property type="match status" value="1"/>
</dbReference>
<proteinExistence type="predicted"/>
<dbReference type="InterPro" id="IPR011009">
    <property type="entry name" value="Kinase-like_dom_sf"/>
</dbReference>
<dbReference type="PANTHER" id="PTHR45637">
    <property type="entry name" value="FLIPPASE KINASE 1-RELATED"/>
    <property type="match status" value="1"/>
</dbReference>
<dbReference type="EC" id="2.7.11.1" evidence="1"/>
<evidence type="ECO:0000256" key="8">
    <source>
        <dbReference type="ARBA" id="ARBA00048679"/>
    </source>
</evidence>
<dbReference type="GO" id="GO:0005524">
    <property type="term" value="F:ATP binding"/>
    <property type="evidence" value="ECO:0007669"/>
    <property type="project" value="UniProtKB-KW"/>
</dbReference>
<reference evidence="10" key="1">
    <citation type="submission" date="2018-02" db="EMBL/GenBank/DDBJ databases">
        <authorList>
            <person name="Cohen D.B."/>
            <person name="Kent A.D."/>
        </authorList>
    </citation>
    <scope>NUCLEOTIDE SEQUENCE</scope>
</reference>
<evidence type="ECO:0000256" key="6">
    <source>
        <dbReference type="ARBA" id="ARBA00022840"/>
    </source>
</evidence>
<dbReference type="InterPro" id="IPR002156">
    <property type="entry name" value="RNaseH_domain"/>
</dbReference>
<dbReference type="PROSITE" id="PS50011">
    <property type="entry name" value="PROTEIN_KINASE_DOM"/>
    <property type="match status" value="1"/>
</dbReference>
<evidence type="ECO:0000256" key="3">
    <source>
        <dbReference type="ARBA" id="ARBA00022679"/>
    </source>
</evidence>
<name>A0A2N9HHV6_FAGSY</name>
<dbReference type="Pfam" id="PF13456">
    <property type="entry name" value="RVT_3"/>
    <property type="match status" value="1"/>
</dbReference>
<dbReference type="GO" id="GO:0004523">
    <property type="term" value="F:RNA-DNA hybrid ribonuclease activity"/>
    <property type="evidence" value="ECO:0007669"/>
    <property type="project" value="InterPro"/>
</dbReference>
<accession>A0A2N9HHV6</accession>
<evidence type="ECO:0000256" key="4">
    <source>
        <dbReference type="ARBA" id="ARBA00022741"/>
    </source>
</evidence>
<evidence type="ECO:0000313" key="10">
    <source>
        <dbReference type="EMBL" id="SPD11528.1"/>
    </source>
</evidence>
<keyword evidence="4" id="KW-0547">Nucleotide-binding</keyword>
<dbReference type="GO" id="GO:0004674">
    <property type="term" value="F:protein serine/threonine kinase activity"/>
    <property type="evidence" value="ECO:0007669"/>
    <property type="project" value="UniProtKB-KW"/>
</dbReference>
<gene>
    <name evidence="10" type="ORF">FSB_LOCUS39410</name>
</gene>
<comment type="catalytic activity">
    <reaction evidence="7">
        <text>L-threonyl-[protein] + ATP = O-phospho-L-threonyl-[protein] + ADP + H(+)</text>
        <dbReference type="Rhea" id="RHEA:46608"/>
        <dbReference type="Rhea" id="RHEA-COMP:11060"/>
        <dbReference type="Rhea" id="RHEA-COMP:11605"/>
        <dbReference type="ChEBI" id="CHEBI:15378"/>
        <dbReference type="ChEBI" id="CHEBI:30013"/>
        <dbReference type="ChEBI" id="CHEBI:30616"/>
        <dbReference type="ChEBI" id="CHEBI:61977"/>
        <dbReference type="ChEBI" id="CHEBI:456216"/>
        <dbReference type="EC" id="2.7.11.1"/>
    </reaction>
</comment>
<feature type="domain" description="Protein kinase" evidence="9">
    <location>
        <begin position="1"/>
        <end position="68"/>
    </location>
</feature>
<keyword evidence="6" id="KW-0067">ATP-binding</keyword>
<dbReference type="InterPro" id="IPR000719">
    <property type="entry name" value="Prot_kinase_dom"/>
</dbReference>
<evidence type="ECO:0000259" key="9">
    <source>
        <dbReference type="PROSITE" id="PS50011"/>
    </source>
</evidence>
<dbReference type="Gene3D" id="1.10.510.10">
    <property type="entry name" value="Transferase(Phosphotransferase) domain 1"/>
    <property type="match status" value="1"/>
</dbReference>
<keyword evidence="2" id="KW-0723">Serine/threonine-protein kinase</keyword>
<dbReference type="GO" id="GO:0003676">
    <property type="term" value="F:nucleic acid binding"/>
    <property type="evidence" value="ECO:0007669"/>
    <property type="project" value="InterPro"/>
</dbReference>
<comment type="catalytic activity">
    <reaction evidence="8">
        <text>L-seryl-[protein] + ATP = O-phospho-L-seryl-[protein] + ADP + H(+)</text>
        <dbReference type="Rhea" id="RHEA:17989"/>
        <dbReference type="Rhea" id="RHEA-COMP:9863"/>
        <dbReference type="Rhea" id="RHEA-COMP:11604"/>
        <dbReference type="ChEBI" id="CHEBI:15378"/>
        <dbReference type="ChEBI" id="CHEBI:29999"/>
        <dbReference type="ChEBI" id="CHEBI:30616"/>
        <dbReference type="ChEBI" id="CHEBI:83421"/>
        <dbReference type="ChEBI" id="CHEBI:456216"/>
        <dbReference type="EC" id="2.7.11.1"/>
    </reaction>
</comment>
<keyword evidence="3" id="KW-0808">Transferase</keyword>
<evidence type="ECO:0000256" key="1">
    <source>
        <dbReference type="ARBA" id="ARBA00012513"/>
    </source>
</evidence>
<sequence>MLYGRTPFRGKNRQKTFANILHKDLTFPSSISVSLAARQLINALLQRDPVSRLGSNTGASEIKGHPFFRGINWPLIRRMSPPPLDAPLEFIGKDPDAKEVRWEDDGVLVNAMDMEDVVKENERSCLSILYWSKMGKGQSINRDKSGIFVSKGVHTQFIRQVKNQWGFKQLPKDVKYLGLPLFLSANKSKELAFVKDKLEARVCGWKSKCLSWMGRATLIKTVAQASPIYGMSAFKFPKGLGFRPFESFNEAMIAKLAWWVLSNRDSFCVKVLRAKYKVGSNWLQARPAGAASFSWRGLEGVRYILAKGACHLVGSGDNILVWRDPWIPNLPDYLPQPRDNVEPQCLAVAQLMNHDKLGWDENKLKDLFNEETVLAIKNIPRWSREQEDKWVWLKTTSACVIITLRHPFIYFGNVPLARAVWFGSEWSIRSEGILLQNPMSLIEMLVDPPATLGFNGAVKEKFLLMGALILDQLWKLRNAKVHDGRSVKMNHISRELSVRGREHWDIRRIPQSSSIPHPSTGWCFPNHGVIKFNCDAAVGGSFSCIAVVARNWRGEVVLALSRRVNTTIPLQAEAEALLWATHLAAELFMDLVIFESDSKSCIVALSNRLAGVS</sequence>
<evidence type="ECO:0000256" key="7">
    <source>
        <dbReference type="ARBA" id="ARBA00047899"/>
    </source>
</evidence>